<name>A0AAV3NK64_LITER</name>
<accession>A0AAV3NK64</accession>
<gene>
    <name evidence="1" type="ORF">LIER_00880</name>
</gene>
<evidence type="ECO:0000313" key="1">
    <source>
        <dbReference type="EMBL" id="GAA0139307.1"/>
    </source>
</evidence>
<protein>
    <submittedName>
        <fullName evidence="1">Uncharacterized protein</fullName>
    </submittedName>
</protein>
<dbReference type="AlphaFoldDB" id="A0AAV3NK64"/>
<keyword evidence="2" id="KW-1185">Reference proteome</keyword>
<sequence>MDEHWVGYGQKGSWNADLPIMHRRGCKRLREDWARGSPSRPIMISWCFTSCSSVRNTKSIQNKSMACHCSGRFTPSHRSLQIQKAIGAFMSDQVKHCLLSKKKDSAIIPSLT</sequence>
<organism evidence="1 2">
    <name type="scientific">Lithospermum erythrorhizon</name>
    <name type="common">Purple gromwell</name>
    <name type="synonym">Lithospermum officinale var. erythrorhizon</name>
    <dbReference type="NCBI Taxonomy" id="34254"/>
    <lineage>
        <taxon>Eukaryota</taxon>
        <taxon>Viridiplantae</taxon>
        <taxon>Streptophyta</taxon>
        <taxon>Embryophyta</taxon>
        <taxon>Tracheophyta</taxon>
        <taxon>Spermatophyta</taxon>
        <taxon>Magnoliopsida</taxon>
        <taxon>eudicotyledons</taxon>
        <taxon>Gunneridae</taxon>
        <taxon>Pentapetalae</taxon>
        <taxon>asterids</taxon>
        <taxon>lamiids</taxon>
        <taxon>Boraginales</taxon>
        <taxon>Boraginaceae</taxon>
        <taxon>Boraginoideae</taxon>
        <taxon>Lithospermeae</taxon>
        <taxon>Lithospermum</taxon>
    </lineage>
</organism>
<comment type="caution">
    <text evidence="1">The sequence shown here is derived from an EMBL/GenBank/DDBJ whole genome shotgun (WGS) entry which is preliminary data.</text>
</comment>
<reference evidence="1 2" key="1">
    <citation type="submission" date="2024-01" db="EMBL/GenBank/DDBJ databases">
        <title>The complete chloroplast genome sequence of Lithospermum erythrorhizon: insights into the phylogenetic relationship among Boraginaceae species and the maternal lineages of purple gromwells.</title>
        <authorList>
            <person name="Okada T."/>
            <person name="Watanabe K."/>
        </authorList>
    </citation>
    <scope>NUCLEOTIDE SEQUENCE [LARGE SCALE GENOMIC DNA]</scope>
</reference>
<proteinExistence type="predicted"/>
<evidence type="ECO:0000313" key="2">
    <source>
        <dbReference type="Proteomes" id="UP001454036"/>
    </source>
</evidence>
<dbReference type="EMBL" id="BAABME010000078">
    <property type="protein sequence ID" value="GAA0139307.1"/>
    <property type="molecule type" value="Genomic_DNA"/>
</dbReference>
<dbReference type="Proteomes" id="UP001454036">
    <property type="component" value="Unassembled WGS sequence"/>
</dbReference>